<dbReference type="PROSITE" id="PS50977">
    <property type="entry name" value="HTH_TETR_2"/>
    <property type="match status" value="1"/>
</dbReference>
<dbReference type="InterPro" id="IPR009057">
    <property type="entry name" value="Homeodomain-like_sf"/>
</dbReference>
<dbReference type="Pfam" id="PF00440">
    <property type="entry name" value="TetR_N"/>
    <property type="match status" value="1"/>
</dbReference>
<dbReference type="SUPFAM" id="SSF46689">
    <property type="entry name" value="Homeodomain-like"/>
    <property type="match status" value="1"/>
</dbReference>
<dbReference type="InterPro" id="IPR001647">
    <property type="entry name" value="HTH_TetR"/>
</dbReference>
<keyword evidence="6" id="KW-1185">Reference proteome</keyword>
<accession>A0ABY4ENN7</accession>
<dbReference type="Pfam" id="PF14278">
    <property type="entry name" value="TetR_C_8"/>
    <property type="match status" value="1"/>
</dbReference>
<evidence type="ECO:0000313" key="6">
    <source>
        <dbReference type="Proteomes" id="UP000831787"/>
    </source>
</evidence>
<feature type="DNA-binding region" description="H-T-H motif" evidence="3">
    <location>
        <begin position="31"/>
        <end position="50"/>
    </location>
</feature>
<evidence type="ECO:0000256" key="2">
    <source>
        <dbReference type="ARBA" id="ARBA00023125"/>
    </source>
</evidence>
<evidence type="ECO:0000313" key="5">
    <source>
        <dbReference type="EMBL" id="UOQ45763.1"/>
    </source>
</evidence>
<sequence length="202" mass="23371">MAVDRRVHKSKDALKAALLQLMKASDFSKITITEIVQHADLNRGTFYKHYHTKEELLEEMIDDVLEDLVRSYRAPYVHADKFVMEELTSSKVKIFEHVYSYADFYRSIVTANVIPGFQNKICEVLKKLNREDLVLIDSANDINGDFLTSYYSYALFGLILEWIHSDFKYTPAYMAEQLIQILSYHPDKAVQVVSMADAENVD</sequence>
<proteinExistence type="predicted"/>
<dbReference type="InterPro" id="IPR039532">
    <property type="entry name" value="TetR_C_Firmicutes"/>
</dbReference>
<evidence type="ECO:0000256" key="1">
    <source>
        <dbReference type="ARBA" id="ARBA00022491"/>
    </source>
</evidence>
<evidence type="ECO:0000259" key="4">
    <source>
        <dbReference type="PROSITE" id="PS50977"/>
    </source>
</evidence>
<gene>
    <name evidence="5" type="ORF">MUN89_07490</name>
</gene>
<dbReference type="InterPro" id="IPR050624">
    <property type="entry name" value="HTH-type_Tx_Regulator"/>
</dbReference>
<dbReference type="Proteomes" id="UP000831787">
    <property type="component" value="Chromosome"/>
</dbReference>
<name>A0ABY4ENN7_9BACI</name>
<evidence type="ECO:0000256" key="3">
    <source>
        <dbReference type="PROSITE-ProRule" id="PRU00335"/>
    </source>
</evidence>
<reference evidence="5 6" key="1">
    <citation type="submission" date="2022-04" db="EMBL/GenBank/DDBJ databases">
        <title>Halobacillus sp. isolated from saltern.</title>
        <authorList>
            <person name="Won M."/>
            <person name="Lee C.-M."/>
            <person name="Woen H.-Y."/>
            <person name="Kwon S.-W."/>
        </authorList>
    </citation>
    <scope>NUCLEOTIDE SEQUENCE [LARGE SCALE GENOMIC DNA]</scope>
    <source>
        <strain evidence="5 6">SSBR10-3</strain>
    </source>
</reference>
<keyword evidence="2 3" id="KW-0238">DNA-binding</keyword>
<dbReference type="Gene3D" id="1.10.357.10">
    <property type="entry name" value="Tetracycline Repressor, domain 2"/>
    <property type="match status" value="1"/>
</dbReference>
<dbReference type="PANTHER" id="PTHR43479:SF7">
    <property type="entry name" value="TETR-FAMILY TRANSCRIPTIONAL REGULATOR"/>
    <property type="match status" value="1"/>
</dbReference>
<organism evidence="5 6">
    <name type="scientific">Halobacillus salinarum</name>
    <dbReference type="NCBI Taxonomy" id="2932257"/>
    <lineage>
        <taxon>Bacteria</taxon>
        <taxon>Bacillati</taxon>
        <taxon>Bacillota</taxon>
        <taxon>Bacilli</taxon>
        <taxon>Bacillales</taxon>
        <taxon>Bacillaceae</taxon>
        <taxon>Halobacillus</taxon>
    </lineage>
</organism>
<protein>
    <submittedName>
        <fullName evidence="5">TetR/AcrR family transcriptional regulator</fullName>
    </submittedName>
</protein>
<keyword evidence="1" id="KW-0678">Repressor</keyword>
<dbReference type="RefSeq" id="WP_244712607.1">
    <property type="nucleotide sequence ID" value="NZ_CP095073.1"/>
</dbReference>
<dbReference type="EMBL" id="CP095073">
    <property type="protein sequence ID" value="UOQ45763.1"/>
    <property type="molecule type" value="Genomic_DNA"/>
</dbReference>
<feature type="domain" description="HTH tetR-type" evidence="4">
    <location>
        <begin position="8"/>
        <end position="68"/>
    </location>
</feature>
<dbReference type="PANTHER" id="PTHR43479">
    <property type="entry name" value="ACREF/ENVCD OPERON REPRESSOR-RELATED"/>
    <property type="match status" value="1"/>
</dbReference>